<dbReference type="InterPro" id="IPR020904">
    <property type="entry name" value="Sc_DH/Rdtase_CS"/>
</dbReference>
<reference evidence="4 5" key="1">
    <citation type="submission" date="2023-08" db="EMBL/GenBank/DDBJ databases">
        <title>Black Yeasts Isolated from many extreme environments.</title>
        <authorList>
            <person name="Coleine C."/>
            <person name="Stajich J.E."/>
            <person name="Selbmann L."/>
        </authorList>
    </citation>
    <scope>NUCLEOTIDE SEQUENCE [LARGE SCALE GENOMIC DNA]</scope>
    <source>
        <strain evidence="4 5">CCFEE 5792</strain>
    </source>
</reference>
<evidence type="ECO:0000256" key="1">
    <source>
        <dbReference type="ARBA" id="ARBA00006484"/>
    </source>
</evidence>
<dbReference type="Pfam" id="PF13561">
    <property type="entry name" value="adh_short_C2"/>
    <property type="match status" value="1"/>
</dbReference>
<dbReference type="Gene3D" id="3.40.50.720">
    <property type="entry name" value="NAD(P)-binding Rossmann-like Domain"/>
    <property type="match status" value="1"/>
</dbReference>
<dbReference type="GO" id="GO:0016491">
    <property type="term" value="F:oxidoreductase activity"/>
    <property type="evidence" value="ECO:0007669"/>
    <property type="project" value="UniProtKB-KW"/>
</dbReference>
<evidence type="ECO:0000256" key="2">
    <source>
        <dbReference type="ARBA" id="ARBA00022857"/>
    </source>
</evidence>
<dbReference type="Proteomes" id="UP001358417">
    <property type="component" value="Unassembled WGS sequence"/>
</dbReference>
<dbReference type="RefSeq" id="XP_064711118.1">
    <property type="nucleotide sequence ID" value="XM_064848494.1"/>
</dbReference>
<keyword evidence="3" id="KW-0560">Oxidoreductase</keyword>
<evidence type="ECO:0000313" key="5">
    <source>
        <dbReference type="Proteomes" id="UP001358417"/>
    </source>
</evidence>
<evidence type="ECO:0000313" key="4">
    <source>
        <dbReference type="EMBL" id="KAK5062846.1"/>
    </source>
</evidence>
<dbReference type="InterPro" id="IPR052178">
    <property type="entry name" value="Sec_Metab_Biosynth_SDR"/>
</dbReference>
<evidence type="ECO:0000256" key="3">
    <source>
        <dbReference type="ARBA" id="ARBA00023002"/>
    </source>
</evidence>
<proteinExistence type="inferred from homology"/>
<name>A0AAV9NN96_9EURO</name>
<comment type="caution">
    <text evidence="4">The sequence shown here is derived from an EMBL/GenBank/DDBJ whole genome shotgun (WGS) entry which is preliminary data.</text>
</comment>
<comment type="similarity">
    <text evidence="1">Belongs to the short-chain dehydrogenases/reductases (SDR) family.</text>
</comment>
<dbReference type="AlphaFoldDB" id="A0AAV9NN96"/>
<sequence length="274" mass="28756">MAEIEGFNSLFRLDGKVAVITGARDATNLTAAADQLNAIPGIVGRAVPIVANVGHTDQIQKFVNEVESEVRKSNKKGVDILMANAASSWGGPFEEFEDWKSQKTLDLNVRGVFNLVRFMVPLLAAPATPTSPSRVLITSSVGGIIVPHVGARGAIMYSVSKAATHHLGRNLALELAPKNITTNVLAPGFFPSRLAQPQIDYLGGEGVVGKQNPLGRLGRPQDIAGLVVYLCSAAGSYVNGEDVSLDGGARLRVGLHVDADGPEAASGNGRESKL</sequence>
<evidence type="ECO:0008006" key="6">
    <source>
        <dbReference type="Google" id="ProtNLM"/>
    </source>
</evidence>
<dbReference type="EMBL" id="JAVRRD010000002">
    <property type="protein sequence ID" value="KAK5062846.1"/>
    <property type="molecule type" value="Genomic_DNA"/>
</dbReference>
<dbReference type="InterPro" id="IPR036291">
    <property type="entry name" value="NAD(P)-bd_dom_sf"/>
</dbReference>
<keyword evidence="2" id="KW-0521">NADP</keyword>
<organism evidence="4 5">
    <name type="scientific">Exophiala bonariae</name>
    <dbReference type="NCBI Taxonomy" id="1690606"/>
    <lineage>
        <taxon>Eukaryota</taxon>
        <taxon>Fungi</taxon>
        <taxon>Dikarya</taxon>
        <taxon>Ascomycota</taxon>
        <taxon>Pezizomycotina</taxon>
        <taxon>Eurotiomycetes</taxon>
        <taxon>Chaetothyriomycetidae</taxon>
        <taxon>Chaetothyriales</taxon>
        <taxon>Herpotrichiellaceae</taxon>
        <taxon>Exophiala</taxon>
    </lineage>
</organism>
<gene>
    <name evidence="4" type="ORF">LTR84_004921</name>
</gene>
<dbReference type="SUPFAM" id="SSF51735">
    <property type="entry name" value="NAD(P)-binding Rossmann-fold domains"/>
    <property type="match status" value="1"/>
</dbReference>
<dbReference type="PROSITE" id="PS00061">
    <property type="entry name" value="ADH_SHORT"/>
    <property type="match status" value="1"/>
</dbReference>
<dbReference type="PANTHER" id="PTHR43618:SF3">
    <property type="entry name" value="NAD(P)-BINDING PROTEIN"/>
    <property type="match status" value="1"/>
</dbReference>
<dbReference type="GeneID" id="89973099"/>
<keyword evidence="5" id="KW-1185">Reference proteome</keyword>
<dbReference type="PRINTS" id="PR00081">
    <property type="entry name" value="GDHRDH"/>
</dbReference>
<dbReference type="PANTHER" id="PTHR43618">
    <property type="entry name" value="7-ALPHA-HYDROXYSTEROID DEHYDROGENASE"/>
    <property type="match status" value="1"/>
</dbReference>
<accession>A0AAV9NN96</accession>
<dbReference type="InterPro" id="IPR002347">
    <property type="entry name" value="SDR_fam"/>
</dbReference>
<protein>
    <recommendedName>
        <fullName evidence="6">NAD(P)-binding protein</fullName>
    </recommendedName>
</protein>